<protein>
    <submittedName>
        <fullName evidence="5">AraC-like DNA-binding protein</fullName>
    </submittedName>
</protein>
<proteinExistence type="predicted"/>
<dbReference type="PROSITE" id="PS00041">
    <property type="entry name" value="HTH_ARAC_FAMILY_1"/>
    <property type="match status" value="1"/>
</dbReference>
<keyword evidence="2" id="KW-0238">DNA-binding</keyword>
<dbReference type="Pfam" id="PF12833">
    <property type="entry name" value="HTH_18"/>
    <property type="match status" value="1"/>
</dbReference>
<feature type="domain" description="HTH araC/xylS-type" evidence="4">
    <location>
        <begin position="192"/>
        <end position="290"/>
    </location>
</feature>
<keyword evidence="6" id="KW-1185">Reference proteome</keyword>
<gene>
    <name evidence="5" type="ORF">J2S43_004528</name>
</gene>
<evidence type="ECO:0000256" key="1">
    <source>
        <dbReference type="ARBA" id="ARBA00023015"/>
    </source>
</evidence>
<dbReference type="SMART" id="SM00342">
    <property type="entry name" value="HTH_ARAC"/>
    <property type="match status" value="1"/>
</dbReference>
<comment type="caution">
    <text evidence="5">The sequence shown here is derived from an EMBL/GenBank/DDBJ whole genome shotgun (WGS) entry which is preliminary data.</text>
</comment>
<dbReference type="PANTHER" id="PTHR46796:SF13">
    <property type="entry name" value="HTH-TYPE TRANSCRIPTIONAL ACTIVATOR RHAS"/>
    <property type="match status" value="1"/>
</dbReference>
<accession>A0ABT9MX52</accession>
<keyword evidence="1" id="KW-0805">Transcription regulation</keyword>
<dbReference type="RefSeq" id="WP_306832265.1">
    <property type="nucleotide sequence ID" value="NZ_JAUSRA010000001.1"/>
</dbReference>
<name>A0ABT9MX52_9ACTN</name>
<dbReference type="PANTHER" id="PTHR46796">
    <property type="entry name" value="HTH-TYPE TRANSCRIPTIONAL ACTIVATOR RHAS-RELATED"/>
    <property type="match status" value="1"/>
</dbReference>
<evidence type="ECO:0000313" key="5">
    <source>
        <dbReference type="EMBL" id="MDP9796016.1"/>
    </source>
</evidence>
<evidence type="ECO:0000256" key="2">
    <source>
        <dbReference type="ARBA" id="ARBA00023125"/>
    </source>
</evidence>
<evidence type="ECO:0000313" key="6">
    <source>
        <dbReference type="Proteomes" id="UP001240984"/>
    </source>
</evidence>
<dbReference type="InterPro" id="IPR032783">
    <property type="entry name" value="AraC_lig"/>
</dbReference>
<evidence type="ECO:0000256" key="3">
    <source>
        <dbReference type="ARBA" id="ARBA00023163"/>
    </source>
</evidence>
<evidence type="ECO:0000259" key="4">
    <source>
        <dbReference type="PROSITE" id="PS01124"/>
    </source>
</evidence>
<dbReference type="InterPro" id="IPR050204">
    <property type="entry name" value="AraC_XylS_family_regulators"/>
</dbReference>
<dbReference type="Proteomes" id="UP001240984">
    <property type="component" value="Unassembled WGS sequence"/>
</dbReference>
<sequence length="293" mass="31377">MDVVSEAIGSVRVGRAEACWVTGAGEWGMRYPGLPVSGFHVLMRGDAWLISEDDAPRALAPGDVVFTAAGAPHGLSPAPVRLESLPQAVLGGDDPRAADADVVFLCGAYWLTHGRAHPYLRSLPGVMAISPREPRDPALRALVGLLDAEVSGAAPGGEVSRPALLDLLLTQVLREWLAQHPAEGGVTDPVIAGVVRQIRDSPGEPWTVQRLSDRAGLPRREFSRRFAEVTGLAPRAYLTEARLAHGARLLRESDAPLAAIARRVGYSTEFAFGGAFRREYGISPGRFRRESAL</sequence>
<dbReference type="Gene3D" id="1.10.10.60">
    <property type="entry name" value="Homeodomain-like"/>
    <property type="match status" value="1"/>
</dbReference>
<dbReference type="Pfam" id="PF12852">
    <property type="entry name" value="Cupin_6"/>
    <property type="match status" value="1"/>
</dbReference>
<dbReference type="EMBL" id="JAUSRA010000001">
    <property type="protein sequence ID" value="MDP9796016.1"/>
    <property type="molecule type" value="Genomic_DNA"/>
</dbReference>
<dbReference type="PROSITE" id="PS01124">
    <property type="entry name" value="HTH_ARAC_FAMILY_2"/>
    <property type="match status" value="1"/>
</dbReference>
<reference evidence="5 6" key="1">
    <citation type="submission" date="2023-07" db="EMBL/GenBank/DDBJ databases">
        <title>Sequencing the genomes of 1000 actinobacteria strains.</title>
        <authorList>
            <person name="Klenk H.-P."/>
        </authorList>
    </citation>
    <scope>NUCLEOTIDE SEQUENCE [LARGE SCALE GENOMIC DNA]</scope>
    <source>
        <strain evidence="5 6">DSM 44710</strain>
    </source>
</reference>
<dbReference type="InterPro" id="IPR018062">
    <property type="entry name" value="HTH_AraC-typ_CS"/>
</dbReference>
<dbReference type="InterPro" id="IPR018060">
    <property type="entry name" value="HTH_AraC"/>
</dbReference>
<keyword evidence="3" id="KW-0804">Transcription</keyword>
<organism evidence="5 6">
    <name type="scientific">Catenuloplanes nepalensis</name>
    <dbReference type="NCBI Taxonomy" id="587533"/>
    <lineage>
        <taxon>Bacteria</taxon>
        <taxon>Bacillati</taxon>
        <taxon>Actinomycetota</taxon>
        <taxon>Actinomycetes</taxon>
        <taxon>Micromonosporales</taxon>
        <taxon>Micromonosporaceae</taxon>
        <taxon>Catenuloplanes</taxon>
    </lineage>
</organism>
<dbReference type="SUPFAM" id="SSF46689">
    <property type="entry name" value="Homeodomain-like"/>
    <property type="match status" value="2"/>
</dbReference>
<dbReference type="InterPro" id="IPR009057">
    <property type="entry name" value="Homeodomain-like_sf"/>
</dbReference>